<protein>
    <submittedName>
        <fullName evidence="3">Uncharacterized protein</fullName>
    </submittedName>
</protein>
<dbReference type="Proteomes" id="UP000807353">
    <property type="component" value="Unassembled WGS sequence"/>
</dbReference>
<keyword evidence="4" id="KW-1185">Reference proteome</keyword>
<evidence type="ECO:0000256" key="2">
    <source>
        <dbReference type="SAM" id="SignalP"/>
    </source>
</evidence>
<dbReference type="EMBL" id="MU150278">
    <property type="protein sequence ID" value="KAF9461822.1"/>
    <property type="molecule type" value="Genomic_DNA"/>
</dbReference>
<evidence type="ECO:0000313" key="3">
    <source>
        <dbReference type="EMBL" id="KAF9461822.1"/>
    </source>
</evidence>
<gene>
    <name evidence="3" type="ORF">BDZ94DRAFT_1298945</name>
</gene>
<proteinExistence type="predicted"/>
<evidence type="ECO:0000313" key="4">
    <source>
        <dbReference type="Proteomes" id="UP000807353"/>
    </source>
</evidence>
<name>A0A9P5Y1R8_9AGAR</name>
<feature type="compositionally biased region" description="Polar residues" evidence="1">
    <location>
        <begin position="282"/>
        <end position="307"/>
    </location>
</feature>
<organism evidence="3 4">
    <name type="scientific">Collybia nuda</name>
    <dbReference type="NCBI Taxonomy" id="64659"/>
    <lineage>
        <taxon>Eukaryota</taxon>
        <taxon>Fungi</taxon>
        <taxon>Dikarya</taxon>
        <taxon>Basidiomycota</taxon>
        <taxon>Agaricomycotina</taxon>
        <taxon>Agaricomycetes</taxon>
        <taxon>Agaricomycetidae</taxon>
        <taxon>Agaricales</taxon>
        <taxon>Tricholomatineae</taxon>
        <taxon>Clitocybaceae</taxon>
        <taxon>Collybia</taxon>
    </lineage>
</organism>
<feature type="region of interest" description="Disordered" evidence="1">
    <location>
        <begin position="267"/>
        <end position="321"/>
    </location>
</feature>
<comment type="caution">
    <text evidence="3">The sequence shown here is derived from an EMBL/GenBank/DDBJ whole genome shotgun (WGS) entry which is preliminary data.</text>
</comment>
<accession>A0A9P5Y1R8</accession>
<sequence length="321" mass="31382">MIATRQFTALATFVALVLAISGPAGASPLSNTEESSIIIHVGSGQANATGSSYPGYSAFPGTNATIGFPTTVSGSSPTGGFPGTNATIGFPTPTGGFPGTNATIGFPTTVSGPSATGGFPGTNATTGFPTTIFSASPTGGFPGTNATTVPGPFPSTGPPAHGHSSGCLPHTVTTTVFVYPSNPAYPWYPPGGVTAPGSTAPSPWYPPGSVPAQPSSGCASHWCHPGGVPASSAVASPWYPPGTGPAPSSAIASSWYPSGSVAFPSSAPTPTTRVCGHPSVHATPSSGNGNSWPSASASFPGNENGTFPISLAPSATAYPTE</sequence>
<evidence type="ECO:0000256" key="1">
    <source>
        <dbReference type="SAM" id="MobiDB-lite"/>
    </source>
</evidence>
<keyword evidence="2" id="KW-0732">Signal</keyword>
<feature type="chain" id="PRO_5040227823" evidence="2">
    <location>
        <begin position="27"/>
        <end position="321"/>
    </location>
</feature>
<reference evidence="3" key="1">
    <citation type="submission" date="2020-11" db="EMBL/GenBank/DDBJ databases">
        <authorList>
            <consortium name="DOE Joint Genome Institute"/>
            <person name="Ahrendt S."/>
            <person name="Riley R."/>
            <person name="Andreopoulos W."/>
            <person name="Labutti K."/>
            <person name="Pangilinan J."/>
            <person name="Ruiz-Duenas F.J."/>
            <person name="Barrasa J.M."/>
            <person name="Sanchez-Garcia M."/>
            <person name="Camarero S."/>
            <person name="Miyauchi S."/>
            <person name="Serrano A."/>
            <person name="Linde D."/>
            <person name="Babiker R."/>
            <person name="Drula E."/>
            <person name="Ayuso-Fernandez I."/>
            <person name="Pacheco R."/>
            <person name="Padilla G."/>
            <person name="Ferreira P."/>
            <person name="Barriuso J."/>
            <person name="Kellner H."/>
            <person name="Castanera R."/>
            <person name="Alfaro M."/>
            <person name="Ramirez L."/>
            <person name="Pisabarro A.G."/>
            <person name="Kuo A."/>
            <person name="Tritt A."/>
            <person name="Lipzen A."/>
            <person name="He G."/>
            <person name="Yan M."/>
            <person name="Ng V."/>
            <person name="Cullen D."/>
            <person name="Martin F."/>
            <person name="Rosso M.-N."/>
            <person name="Henrissat B."/>
            <person name="Hibbett D."/>
            <person name="Martinez A.T."/>
            <person name="Grigoriev I.V."/>
        </authorList>
    </citation>
    <scope>NUCLEOTIDE SEQUENCE</scope>
    <source>
        <strain evidence="3">CBS 247.69</strain>
    </source>
</reference>
<feature type="signal peptide" evidence="2">
    <location>
        <begin position="1"/>
        <end position="26"/>
    </location>
</feature>
<dbReference type="AlphaFoldDB" id="A0A9P5Y1R8"/>